<sequence>MEQNNDEVQVSFGDLNVGEMYPIKSAMHEVRRFEGKSVDSVKIDISKSSLLKTVTYVPSGILKYTMSKIDDINKAAEDKKYYKACFYGCIGNGKAKRFISRLHKPDDDVLKELLKEVEETNKLVCRKRPASDVTDEEASTSVSPIKVVKIE</sequence>
<evidence type="ECO:0000313" key="2">
    <source>
        <dbReference type="Proteomes" id="UP001219518"/>
    </source>
</evidence>
<accession>A0AAE1H3Y8</accession>
<dbReference type="EMBL" id="JAHWGI010000382">
    <property type="protein sequence ID" value="KAK3914470.1"/>
    <property type="molecule type" value="Genomic_DNA"/>
</dbReference>
<keyword evidence="2" id="KW-1185">Reference proteome</keyword>
<protein>
    <submittedName>
        <fullName evidence="1">Bifunctional protein GlmU</fullName>
    </submittedName>
</protein>
<name>A0AAE1H3Y8_9NEOP</name>
<evidence type="ECO:0000313" key="1">
    <source>
        <dbReference type="EMBL" id="KAK3914470.1"/>
    </source>
</evidence>
<reference evidence="1" key="2">
    <citation type="journal article" date="2023" name="BMC Genomics">
        <title>Pest status, molecular evolution, and epigenetic factors derived from the genome assembly of Frankliniella fusca, a thysanopteran phytovirus vector.</title>
        <authorList>
            <person name="Catto M.A."/>
            <person name="Labadie P.E."/>
            <person name="Jacobson A.L."/>
            <person name="Kennedy G.G."/>
            <person name="Srinivasan R."/>
            <person name="Hunt B.G."/>
        </authorList>
    </citation>
    <scope>NUCLEOTIDE SEQUENCE</scope>
    <source>
        <strain evidence="1">PL_HMW_Pooled</strain>
    </source>
</reference>
<gene>
    <name evidence="1" type="ORF">KUF71_023871</name>
</gene>
<reference evidence="1" key="1">
    <citation type="submission" date="2021-07" db="EMBL/GenBank/DDBJ databases">
        <authorList>
            <person name="Catto M.A."/>
            <person name="Jacobson A."/>
            <person name="Kennedy G."/>
            <person name="Labadie P."/>
            <person name="Hunt B.G."/>
            <person name="Srinivasan R."/>
        </authorList>
    </citation>
    <scope>NUCLEOTIDE SEQUENCE</scope>
    <source>
        <strain evidence="1">PL_HMW_Pooled</strain>
        <tissue evidence="1">Head</tissue>
    </source>
</reference>
<proteinExistence type="predicted"/>
<comment type="caution">
    <text evidence="1">The sequence shown here is derived from an EMBL/GenBank/DDBJ whole genome shotgun (WGS) entry which is preliminary data.</text>
</comment>
<dbReference type="Proteomes" id="UP001219518">
    <property type="component" value="Unassembled WGS sequence"/>
</dbReference>
<organism evidence="1 2">
    <name type="scientific">Frankliniella fusca</name>
    <dbReference type="NCBI Taxonomy" id="407009"/>
    <lineage>
        <taxon>Eukaryota</taxon>
        <taxon>Metazoa</taxon>
        <taxon>Ecdysozoa</taxon>
        <taxon>Arthropoda</taxon>
        <taxon>Hexapoda</taxon>
        <taxon>Insecta</taxon>
        <taxon>Pterygota</taxon>
        <taxon>Neoptera</taxon>
        <taxon>Paraneoptera</taxon>
        <taxon>Thysanoptera</taxon>
        <taxon>Terebrantia</taxon>
        <taxon>Thripoidea</taxon>
        <taxon>Thripidae</taxon>
        <taxon>Frankliniella</taxon>
    </lineage>
</organism>
<dbReference type="AlphaFoldDB" id="A0AAE1H3Y8"/>